<evidence type="ECO:0000313" key="8">
    <source>
        <dbReference type="Proteomes" id="UP000886595"/>
    </source>
</evidence>
<keyword evidence="5" id="KW-0539">Nucleus</keyword>
<dbReference type="GO" id="GO:0005634">
    <property type="term" value="C:nucleus"/>
    <property type="evidence" value="ECO:0007669"/>
    <property type="project" value="UniProtKB-SubCell"/>
</dbReference>
<sequence>MKMNKLSVRKDTVFKKPSSSLHKARAATVLKKAFELSELCGVDVCIIWYDREGKLVKTWPDEAKVRAMAERYSMLSEEERNKKSTNLSGFLNKKMIRDKKESLKANDNKFFHEVSELEDSLQSRLQILQESLHLDDQPQETTLVSSSNDSSLINVYHHQASSLLSYPSSSTESCVDDVSTTTTTSMNHPQSKFSILLYNHEDGTFTQLSNSCALPSFEQVQSQIPCDQDYGYLDLLLGEQGMRGCNNFDLPTSSTILPSPLLMQTQIPNFQQFMQTQQAYDQIPYFGRMLT</sequence>
<evidence type="ECO:0000256" key="1">
    <source>
        <dbReference type="ARBA" id="ARBA00004123"/>
    </source>
</evidence>
<protein>
    <recommendedName>
        <fullName evidence="6">MADS-box domain-containing protein</fullName>
    </recommendedName>
</protein>
<dbReference type="PROSITE" id="PS50066">
    <property type="entry name" value="MADS_BOX_2"/>
    <property type="match status" value="1"/>
</dbReference>
<accession>A0A8X8B5E1</accession>
<evidence type="ECO:0000259" key="6">
    <source>
        <dbReference type="PROSITE" id="PS50066"/>
    </source>
</evidence>
<name>A0A8X8B5E1_BRACI</name>
<feature type="domain" description="MADS-box" evidence="6">
    <location>
        <begin position="25"/>
        <end position="55"/>
    </location>
</feature>
<dbReference type="EMBL" id="JAAMPC010000003">
    <property type="protein sequence ID" value="KAG2322162.1"/>
    <property type="molecule type" value="Genomic_DNA"/>
</dbReference>
<keyword evidence="2" id="KW-0805">Transcription regulation</keyword>
<dbReference type="Gene3D" id="3.40.1810.10">
    <property type="entry name" value="Transcription factor, MADS-box"/>
    <property type="match status" value="1"/>
</dbReference>
<comment type="subcellular location">
    <subcellularLocation>
        <location evidence="1">Nucleus</location>
    </subcellularLocation>
</comment>
<dbReference type="Pfam" id="PF00319">
    <property type="entry name" value="SRF-TF"/>
    <property type="match status" value="1"/>
</dbReference>
<keyword evidence="3" id="KW-0238">DNA-binding</keyword>
<dbReference type="OrthoDB" id="1097706at2759"/>
<dbReference type="Proteomes" id="UP000886595">
    <property type="component" value="Unassembled WGS sequence"/>
</dbReference>
<evidence type="ECO:0000256" key="3">
    <source>
        <dbReference type="ARBA" id="ARBA00023125"/>
    </source>
</evidence>
<evidence type="ECO:0000256" key="5">
    <source>
        <dbReference type="ARBA" id="ARBA00023242"/>
    </source>
</evidence>
<evidence type="ECO:0000256" key="2">
    <source>
        <dbReference type="ARBA" id="ARBA00023015"/>
    </source>
</evidence>
<gene>
    <name evidence="7" type="ORF">Bca52824_015375</name>
</gene>
<keyword evidence="4" id="KW-0804">Transcription</keyword>
<dbReference type="SUPFAM" id="SSF55455">
    <property type="entry name" value="SRF-like"/>
    <property type="match status" value="1"/>
</dbReference>
<organism evidence="7 8">
    <name type="scientific">Brassica carinata</name>
    <name type="common">Ethiopian mustard</name>
    <name type="synonym">Abyssinian cabbage</name>
    <dbReference type="NCBI Taxonomy" id="52824"/>
    <lineage>
        <taxon>Eukaryota</taxon>
        <taxon>Viridiplantae</taxon>
        <taxon>Streptophyta</taxon>
        <taxon>Embryophyta</taxon>
        <taxon>Tracheophyta</taxon>
        <taxon>Spermatophyta</taxon>
        <taxon>Magnoliopsida</taxon>
        <taxon>eudicotyledons</taxon>
        <taxon>Gunneridae</taxon>
        <taxon>Pentapetalae</taxon>
        <taxon>rosids</taxon>
        <taxon>malvids</taxon>
        <taxon>Brassicales</taxon>
        <taxon>Brassicaceae</taxon>
        <taxon>Brassiceae</taxon>
        <taxon>Brassica</taxon>
    </lineage>
</organism>
<evidence type="ECO:0000313" key="7">
    <source>
        <dbReference type="EMBL" id="KAG2322162.1"/>
    </source>
</evidence>
<dbReference type="AlphaFoldDB" id="A0A8X8B5E1"/>
<keyword evidence="8" id="KW-1185">Reference proteome</keyword>
<comment type="caution">
    <text evidence="7">The sequence shown here is derived from an EMBL/GenBank/DDBJ whole genome shotgun (WGS) entry which is preliminary data.</text>
</comment>
<dbReference type="GO" id="GO:0046983">
    <property type="term" value="F:protein dimerization activity"/>
    <property type="evidence" value="ECO:0007669"/>
    <property type="project" value="InterPro"/>
</dbReference>
<dbReference type="GO" id="GO:0003677">
    <property type="term" value="F:DNA binding"/>
    <property type="evidence" value="ECO:0007669"/>
    <property type="project" value="UniProtKB-KW"/>
</dbReference>
<reference evidence="7 8" key="1">
    <citation type="submission" date="2020-02" db="EMBL/GenBank/DDBJ databases">
        <authorList>
            <person name="Ma Q."/>
            <person name="Huang Y."/>
            <person name="Song X."/>
            <person name="Pei D."/>
        </authorList>
    </citation>
    <scope>NUCLEOTIDE SEQUENCE [LARGE SCALE GENOMIC DNA]</scope>
    <source>
        <strain evidence="7">Sxm20200214</strain>
        <tissue evidence="7">Leaf</tissue>
    </source>
</reference>
<dbReference type="InterPro" id="IPR036879">
    <property type="entry name" value="TF_MADSbox_sf"/>
</dbReference>
<dbReference type="SMART" id="SM00432">
    <property type="entry name" value="MADS"/>
    <property type="match status" value="1"/>
</dbReference>
<evidence type="ECO:0000256" key="4">
    <source>
        <dbReference type="ARBA" id="ARBA00023163"/>
    </source>
</evidence>
<dbReference type="InterPro" id="IPR002100">
    <property type="entry name" value="TF_MADSbox"/>
</dbReference>
<proteinExistence type="predicted"/>